<proteinExistence type="inferred from homology"/>
<dbReference type="SUPFAM" id="SSF53807">
    <property type="entry name" value="Helical backbone' metal receptor"/>
    <property type="match status" value="1"/>
</dbReference>
<evidence type="ECO:0000256" key="4">
    <source>
        <dbReference type="ARBA" id="ARBA00022496"/>
    </source>
</evidence>
<keyword evidence="5 6" id="KW-0732">Signal</keyword>
<protein>
    <submittedName>
        <fullName evidence="8">Siderophore ABC transporter substrate-binding protein</fullName>
    </submittedName>
</protein>
<dbReference type="InterPro" id="IPR002491">
    <property type="entry name" value="ABC_transptr_periplasmic_BD"/>
</dbReference>
<comment type="similarity">
    <text evidence="2">Belongs to the bacterial solute-binding protein 8 family.</text>
</comment>
<dbReference type="CDD" id="cd01140">
    <property type="entry name" value="FatB"/>
    <property type="match status" value="1"/>
</dbReference>
<gene>
    <name evidence="8" type="ORF">JHX87_18270</name>
</gene>
<evidence type="ECO:0000259" key="7">
    <source>
        <dbReference type="PROSITE" id="PS50983"/>
    </source>
</evidence>
<organism evidence="8 9">
    <name type="scientific">Paracoccus fistulariae</name>
    <dbReference type="NCBI Taxonomy" id="658446"/>
    <lineage>
        <taxon>Bacteria</taxon>
        <taxon>Pseudomonadati</taxon>
        <taxon>Pseudomonadota</taxon>
        <taxon>Alphaproteobacteria</taxon>
        <taxon>Rhodobacterales</taxon>
        <taxon>Paracoccaceae</taxon>
        <taxon>Paracoccus</taxon>
    </lineage>
</organism>
<dbReference type="InterPro" id="IPR051313">
    <property type="entry name" value="Bact_iron-sidero_bind"/>
</dbReference>
<keyword evidence="4" id="KW-0408">Iron</keyword>
<dbReference type="RefSeq" id="WP_271886825.1">
    <property type="nucleotide sequence ID" value="NZ_CP067137.1"/>
</dbReference>
<evidence type="ECO:0000256" key="6">
    <source>
        <dbReference type="SAM" id="SignalP"/>
    </source>
</evidence>
<keyword evidence="4" id="KW-0410">Iron transport</keyword>
<geneLocation type="plasmid" evidence="8 9">
    <name>p90204</name>
</geneLocation>
<keyword evidence="3" id="KW-0813">Transport</keyword>
<dbReference type="Gene3D" id="3.40.50.1980">
    <property type="entry name" value="Nitrogenase molybdenum iron protein domain"/>
    <property type="match status" value="2"/>
</dbReference>
<name>A0ABY7SQ41_9RHOB</name>
<evidence type="ECO:0000313" key="9">
    <source>
        <dbReference type="Proteomes" id="UP001219349"/>
    </source>
</evidence>
<evidence type="ECO:0000256" key="3">
    <source>
        <dbReference type="ARBA" id="ARBA00022448"/>
    </source>
</evidence>
<dbReference type="PROSITE" id="PS50983">
    <property type="entry name" value="FE_B12_PBP"/>
    <property type="match status" value="1"/>
</dbReference>
<keyword evidence="4" id="KW-0406">Ion transport</keyword>
<feature type="domain" description="Fe/B12 periplasmic-binding" evidence="7">
    <location>
        <begin position="38"/>
        <end position="299"/>
    </location>
</feature>
<dbReference type="EMBL" id="CP067137">
    <property type="protein sequence ID" value="WCR09165.1"/>
    <property type="molecule type" value="Genomic_DNA"/>
</dbReference>
<sequence length="300" mass="30539">MKAAIFALTLALPTALHAQDIQIDTATGPVAVAPAPENLAVFDLAAIDTLNALGVTVTAGPDITPPAFLAPALADSTKVGTLFEPDFEALAAMGPDLIIAGGRSAAQVDALSRIAPTVDMTITGDALFEEAESRLTSYGTLFGKEDQAAELKAQLDTALQDARAAVANKGNALILLTNGGKVSAYGAGSRFGWLHSALNLPEARGGLDTQGSHGEAVSFEFIADTNPDWLLVLDRGAAIGEEGEAAAATLDNPLVAGTTAGQKGQIVYLDPAALYLSSGGVQSLTLLLKQVTEAFGAANS</sequence>
<accession>A0ABY7SQ41</accession>
<reference evidence="8 9" key="1">
    <citation type="submission" date="2021-01" db="EMBL/GenBank/DDBJ databases">
        <title>Biogeographic distribution of Paracoccus.</title>
        <authorList>
            <person name="Hollensteiner J."/>
            <person name="Leineberger J."/>
            <person name="Brinkhoff T."/>
            <person name="Daniel R."/>
        </authorList>
    </citation>
    <scope>NUCLEOTIDE SEQUENCE [LARGE SCALE GENOMIC DNA]</scope>
    <source>
        <strain evidence="8 9">KCTC 22803</strain>
        <plasmid evidence="8 9">p90204</plasmid>
    </source>
</reference>
<feature type="signal peptide" evidence="6">
    <location>
        <begin position="1"/>
        <end position="18"/>
    </location>
</feature>
<keyword evidence="9" id="KW-1185">Reference proteome</keyword>
<keyword evidence="8" id="KW-0614">Plasmid</keyword>
<dbReference type="PANTHER" id="PTHR30532">
    <property type="entry name" value="IRON III DICITRATE-BINDING PERIPLASMIC PROTEIN"/>
    <property type="match status" value="1"/>
</dbReference>
<evidence type="ECO:0000313" key="8">
    <source>
        <dbReference type="EMBL" id="WCR09165.1"/>
    </source>
</evidence>
<dbReference type="InterPro" id="IPR033870">
    <property type="entry name" value="FatB"/>
</dbReference>
<dbReference type="PANTHER" id="PTHR30532:SF28">
    <property type="entry name" value="PETROBACTIN-BINDING PROTEIN YCLQ"/>
    <property type="match status" value="1"/>
</dbReference>
<evidence type="ECO:0000256" key="5">
    <source>
        <dbReference type="ARBA" id="ARBA00022729"/>
    </source>
</evidence>
<dbReference type="Proteomes" id="UP001219349">
    <property type="component" value="Plasmid p90204"/>
</dbReference>
<evidence type="ECO:0000256" key="2">
    <source>
        <dbReference type="ARBA" id="ARBA00008814"/>
    </source>
</evidence>
<evidence type="ECO:0000256" key="1">
    <source>
        <dbReference type="ARBA" id="ARBA00004196"/>
    </source>
</evidence>
<dbReference type="Pfam" id="PF01497">
    <property type="entry name" value="Peripla_BP_2"/>
    <property type="match status" value="1"/>
</dbReference>
<feature type="chain" id="PRO_5047116215" evidence="6">
    <location>
        <begin position="19"/>
        <end position="300"/>
    </location>
</feature>
<comment type="subcellular location">
    <subcellularLocation>
        <location evidence="1">Cell envelope</location>
    </subcellularLocation>
</comment>